<dbReference type="EMBL" id="JAGEUA010000009">
    <property type="protein sequence ID" value="KAL0966791.1"/>
    <property type="molecule type" value="Genomic_DNA"/>
</dbReference>
<keyword evidence="3" id="KW-1185">Reference proteome</keyword>
<organism evidence="2 3">
    <name type="scientific">Umbra pygmaea</name>
    <name type="common">Eastern mudminnow</name>
    <dbReference type="NCBI Taxonomy" id="75934"/>
    <lineage>
        <taxon>Eukaryota</taxon>
        <taxon>Metazoa</taxon>
        <taxon>Chordata</taxon>
        <taxon>Craniata</taxon>
        <taxon>Vertebrata</taxon>
        <taxon>Euteleostomi</taxon>
        <taxon>Actinopterygii</taxon>
        <taxon>Neopterygii</taxon>
        <taxon>Teleostei</taxon>
        <taxon>Protacanthopterygii</taxon>
        <taxon>Esociformes</taxon>
        <taxon>Umbridae</taxon>
        <taxon>Umbra</taxon>
    </lineage>
</organism>
<protein>
    <recommendedName>
        <fullName evidence="1">RGS domain-containing protein</fullName>
    </recommendedName>
</protein>
<dbReference type="InterPro" id="IPR044926">
    <property type="entry name" value="RGS_subdomain_2"/>
</dbReference>
<dbReference type="PANTHER" id="PTHR10845">
    <property type="entry name" value="REGULATOR OF G PROTEIN SIGNALING"/>
    <property type="match status" value="1"/>
</dbReference>
<dbReference type="PROSITE" id="PS50132">
    <property type="entry name" value="RGS"/>
    <property type="match status" value="1"/>
</dbReference>
<dbReference type="FunFam" id="1.10.167.10:FF:000001">
    <property type="entry name" value="Putative regulator of g-protein signaling 12"/>
    <property type="match status" value="1"/>
</dbReference>
<dbReference type="PRINTS" id="PR01301">
    <property type="entry name" value="RGSPROTEIN"/>
</dbReference>
<dbReference type="InterPro" id="IPR016137">
    <property type="entry name" value="RGS"/>
</dbReference>
<comment type="caution">
    <text evidence="2">The sequence shown here is derived from an EMBL/GenBank/DDBJ whole genome shotgun (WGS) entry which is preliminary data.</text>
</comment>
<accession>A0ABD0WMN0</accession>
<dbReference type="SMART" id="SM00315">
    <property type="entry name" value="RGS"/>
    <property type="match status" value="1"/>
</dbReference>
<evidence type="ECO:0000313" key="3">
    <source>
        <dbReference type="Proteomes" id="UP001557470"/>
    </source>
</evidence>
<dbReference type="Proteomes" id="UP001557470">
    <property type="component" value="Unassembled WGS sequence"/>
</dbReference>
<dbReference type="AlphaFoldDB" id="A0ABD0WMN0"/>
<name>A0ABD0WMN0_UMBPY</name>
<proteinExistence type="predicted"/>
<dbReference type="Gene3D" id="1.10.167.10">
    <property type="entry name" value="Regulator of G-protein Signalling 4, domain 2"/>
    <property type="match status" value="1"/>
</dbReference>
<dbReference type="Pfam" id="PF00615">
    <property type="entry name" value="RGS"/>
    <property type="match status" value="1"/>
</dbReference>
<dbReference type="SUPFAM" id="SSF48097">
    <property type="entry name" value="Regulator of G-protein signaling, RGS"/>
    <property type="match status" value="1"/>
</dbReference>
<dbReference type="InterPro" id="IPR036305">
    <property type="entry name" value="RGS_sf"/>
</dbReference>
<dbReference type="PANTHER" id="PTHR10845:SF43">
    <property type="entry name" value="REGULATOR OF G-PROTEIN SIGNALING 2"/>
    <property type="match status" value="1"/>
</dbReference>
<evidence type="ECO:0000313" key="2">
    <source>
        <dbReference type="EMBL" id="KAL0966791.1"/>
    </source>
</evidence>
<reference evidence="2 3" key="1">
    <citation type="submission" date="2024-06" db="EMBL/GenBank/DDBJ databases">
        <authorList>
            <person name="Pan Q."/>
            <person name="Wen M."/>
            <person name="Jouanno E."/>
            <person name="Zahm M."/>
            <person name="Klopp C."/>
            <person name="Cabau C."/>
            <person name="Louis A."/>
            <person name="Berthelot C."/>
            <person name="Parey E."/>
            <person name="Roest Crollius H."/>
            <person name="Montfort J."/>
            <person name="Robinson-Rechavi M."/>
            <person name="Bouchez O."/>
            <person name="Lampietro C."/>
            <person name="Lopez Roques C."/>
            <person name="Donnadieu C."/>
            <person name="Postlethwait J."/>
            <person name="Bobe J."/>
            <person name="Verreycken H."/>
            <person name="Guiguen Y."/>
        </authorList>
    </citation>
    <scope>NUCLEOTIDE SEQUENCE [LARGE SCALE GENOMIC DNA]</scope>
    <source>
        <strain evidence="2">Up_M1</strain>
        <tissue evidence="2">Testis</tissue>
    </source>
</reference>
<feature type="domain" description="RGS" evidence="1">
    <location>
        <begin position="56"/>
        <end position="172"/>
    </location>
</feature>
<gene>
    <name evidence="2" type="ORF">UPYG_G00300190</name>
</gene>
<sequence length="184" mass="21944">MELSCMMTSEKSSKTKRLLHNPLKNRLHIFIHNPLLPTRKTMHIENVDEIKQLEQSLEKLLTHKNGRAAFHVFLKTQFCEENLEFWQACEEFKSITSLKKLARKATRIYNEFIQNDSPKEVNVDFYTRDTIAQNLHQPSPFCFDSAQKKVYSLMENDAYPRFIQSDFFKDLQSDRRSMWKHKRA</sequence>
<evidence type="ECO:0000259" key="1">
    <source>
        <dbReference type="PROSITE" id="PS50132"/>
    </source>
</evidence>